<dbReference type="EMBL" id="FBYC01000004">
    <property type="protein sequence ID" value="CUX82910.1"/>
    <property type="molecule type" value="Genomic_DNA"/>
</dbReference>
<reference evidence="2 3" key="1">
    <citation type="submission" date="2015-09" db="EMBL/GenBank/DDBJ databases">
        <title>Identification and resolution of microdiversity through metagenomic sequencing of parallel consortia.</title>
        <authorList>
            <person name="Nelson W.C."/>
            <person name="Romine M.F."/>
            <person name="Lindemann S.R."/>
        </authorList>
    </citation>
    <scope>NUCLEOTIDE SEQUENCE [LARGE SCALE GENOMIC DNA]</scope>
    <source>
        <strain evidence="2">HL-91</strain>
    </source>
</reference>
<dbReference type="Proteomes" id="UP000050413">
    <property type="component" value="Unassembled WGS sequence"/>
</dbReference>
<gene>
    <name evidence="1" type="ORF">Ga0058931_2657</name>
    <name evidence="2" type="ORF">HLUCCA05_00210</name>
</gene>
<organism evidence="2 3">
    <name type="scientific">Roseibaca calidilacus</name>
    <dbReference type="NCBI Taxonomy" id="1666912"/>
    <lineage>
        <taxon>Bacteria</taxon>
        <taxon>Pseudomonadati</taxon>
        <taxon>Pseudomonadota</taxon>
        <taxon>Alphaproteobacteria</taxon>
        <taxon>Rhodobacterales</taxon>
        <taxon>Paracoccaceae</taxon>
        <taxon>Roseinatronobacter</taxon>
    </lineage>
</organism>
<dbReference type="Pfam" id="PF14384">
    <property type="entry name" value="BrnA_antitoxin"/>
    <property type="match status" value="1"/>
</dbReference>
<dbReference type="InterPro" id="IPR025528">
    <property type="entry name" value="BrnA_antitoxin"/>
</dbReference>
<dbReference type="EMBL" id="LJSG01000013">
    <property type="protein sequence ID" value="KPP91564.1"/>
    <property type="molecule type" value="Genomic_DNA"/>
</dbReference>
<protein>
    <submittedName>
        <fullName evidence="1">BrnA antitoxin of type II toxin-antitoxin system</fullName>
    </submittedName>
</protein>
<evidence type="ECO:0000313" key="4">
    <source>
        <dbReference type="Proteomes" id="UP000182045"/>
    </source>
</evidence>
<dbReference type="AlphaFoldDB" id="A0A0P7YM30"/>
<dbReference type="STRING" id="1666912.Ga0058931_2657"/>
<reference evidence="1 4" key="2">
    <citation type="submission" date="2016-01" db="EMBL/GenBank/DDBJ databases">
        <authorList>
            <person name="Varghese N."/>
        </authorList>
    </citation>
    <scope>NUCLEOTIDE SEQUENCE [LARGE SCALE GENOMIC DNA]</scope>
    <source>
        <strain evidence="1 4">HL-91</strain>
    </source>
</reference>
<name>A0A0P7YM30_9RHOB</name>
<proteinExistence type="predicted"/>
<evidence type="ECO:0000313" key="3">
    <source>
        <dbReference type="Proteomes" id="UP000050413"/>
    </source>
</evidence>
<dbReference type="Proteomes" id="UP000182045">
    <property type="component" value="Unassembled WGS sequence"/>
</dbReference>
<accession>A0A0P7YM30</accession>
<comment type="caution">
    <text evidence="2">The sequence shown here is derived from an EMBL/GenBank/DDBJ whole genome shotgun (WGS) entry which is preliminary data.</text>
</comment>
<dbReference type="RefSeq" id="WP_072246742.1">
    <property type="nucleotide sequence ID" value="NZ_FBYC01000004.1"/>
</dbReference>
<evidence type="ECO:0000313" key="1">
    <source>
        <dbReference type="EMBL" id="CUX82910.1"/>
    </source>
</evidence>
<keyword evidence="4" id="KW-1185">Reference proteome</keyword>
<evidence type="ECO:0000313" key="2">
    <source>
        <dbReference type="EMBL" id="KPP91564.1"/>
    </source>
</evidence>
<sequence>MSETSIKTYTLDEIRQMKGRTDWDALRRAEELGLEPERDEDEFEVDWTRAKLVTPESKKAISLRVDPDVLEFFKSQGAGYQTRMNAVLRAWMEAQIKR</sequence>